<keyword evidence="1" id="KW-0812">Transmembrane</keyword>
<dbReference type="InterPro" id="IPR012861">
    <property type="entry name" value="DUF1634"/>
</dbReference>
<keyword evidence="1" id="KW-0472">Membrane</keyword>
<evidence type="ECO:0000313" key="2">
    <source>
        <dbReference type="EMBL" id="BCX30236.1"/>
    </source>
</evidence>
<dbReference type="Pfam" id="PF07843">
    <property type="entry name" value="DUF1634"/>
    <property type="match status" value="1"/>
</dbReference>
<gene>
    <name evidence="2" type="ORF">LTWDN19_08030</name>
</gene>
<sequence>MTDKKAEMAQIELVIGKILRIGVAVSATLLIIGMLLAIIHGGTGYSEYQFPTTFTEIFSGIAAFKAGAVIMLGVFCLILTPVLRVVVSIYAFAKEGDLPIRLDYGYCVGHLNHRDGNWFYKEIKSGLLAQYLARIKKRANDKHVCRWPFFLW</sequence>
<organism evidence="2 3">
    <name type="scientific">Latilactobacillus curvatus</name>
    <name type="common">Lactobacillus curvatus</name>
    <dbReference type="NCBI Taxonomy" id="28038"/>
    <lineage>
        <taxon>Bacteria</taxon>
        <taxon>Bacillati</taxon>
        <taxon>Bacillota</taxon>
        <taxon>Bacilli</taxon>
        <taxon>Lactobacillales</taxon>
        <taxon>Lactobacillaceae</taxon>
        <taxon>Latilactobacillus</taxon>
    </lineage>
</organism>
<evidence type="ECO:0000256" key="1">
    <source>
        <dbReference type="SAM" id="Phobius"/>
    </source>
</evidence>
<feature type="transmembrane region" description="Helical" evidence="1">
    <location>
        <begin position="21"/>
        <end position="42"/>
    </location>
</feature>
<dbReference type="Proteomes" id="UP000825100">
    <property type="component" value="Chromosome"/>
</dbReference>
<accession>A0ABN6GHJ5</accession>
<protein>
    <recommendedName>
        <fullName evidence="4">DUF1634 domain-containing protein</fullName>
    </recommendedName>
</protein>
<keyword evidence="1" id="KW-1133">Transmembrane helix</keyword>
<reference evidence="2 3" key="1">
    <citation type="submission" date="2021-05" db="EMBL/GenBank/DDBJ databases">
        <title>Complete Genome Sequence of Latilactobacillus sp. Strain WDN19, a High D-Aspartate-producing Lactic Acid Bacterium Isolated from a Japanese Pickle.</title>
        <authorList>
            <person name="Kajitani K."/>
            <person name="Takahashi S."/>
        </authorList>
    </citation>
    <scope>NUCLEOTIDE SEQUENCE [LARGE SCALE GENOMIC DNA]</scope>
    <source>
        <strain evidence="2 3">WDN19</strain>
    </source>
</reference>
<proteinExistence type="predicted"/>
<keyword evidence="3" id="KW-1185">Reference proteome</keyword>
<feature type="transmembrane region" description="Helical" evidence="1">
    <location>
        <begin position="62"/>
        <end position="92"/>
    </location>
</feature>
<evidence type="ECO:0000313" key="3">
    <source>
        <dbReference type="Proteomes" id="UP000825100"/>
    </source>
</evidence>
<name>A0ABN6GHJ5_LATCU</name>
<evidence type="ECO:0008006" key="4">
    <source>
        <dbReference type="Google" id="ProtNLM"/>
    </source>
</evidence>
<dbReference type="EMBL" id="AP024685">
    <property type="protein sequence ID" value="BCX30236.1"/>
    <property type="molecule type" value="Genomic_DNA"/>
</dbReference>